<dbReference type="Proteomes" id="UP000789702">
    <property type="component" value="Unassembled WGS sequence"/>
</dbReference>
<reference evidence="1" key="1">
    <citation type="submission" date="2021-06" db="EMBL/GenBank/DDBJ databases">
        <authorList>
            <person name="Kallberg Y."/>
            <person name="Tangrot J."/>
            <person name="Rosling A."/>
        </authorList>
    </citation>
    <scope>NUCLEOTIDE SEQUENCE</scope>
    <source>
        <strain evidence="1">IL203A</strain>
    </source>
</reference>
<protein>
    <submittedName>
        <fullName evidence="1">7155_t:CDS:1</fullName>
    </submittedName>
</protein>
<dbReference type="EMBL" id="CAJVPU010009338">
    <property type="protein sequence ID" value="CAG8593737.1"/>
    <property type="molecule type" value="Genomic_DNA"/>
</dbReference>
<keyword evidence="2" id="KW-1185">Reference proteome</keyword>
<evidence type="ECO:0000313" key="1">
    <source>
        <dbReference type="EMBL" id="CAG8593737.1"/>
    </source>
</evidence>
<gene>
    <name evidence="1" type="ORF">DHETER_LOCUS6965</name>
</gene>
<organism evidence="1 2">
    <name type="scientific">Dentiscutata heterogama</name>
    <dbReference type="NCBI Taxonomy" id="1316150"/>
    <lineage>
        <taxon>Eukaryota</taxon>
        <taxon>Fungi</taxon>
        <taxon>Fungi incertae sedis</taxon>
        <taxon>Mucoromycota</taxon>
        <taxon>Glomeromycotina</taxon>
        <taxon>Glomeromycetes</taxon>
        <taxon>Diversisporales</taxon>
        <taxon>Gigasporaceae</taxon>
        <taxon>Dentiscutata</taxon>
    </lineage>
</organism>
<evidence type="ECO:0000313" key="2">
    <source>
        <dbReference type="Proteomes" id="UP000789702"/>
    </source>
</evidence>
<comment type="caution">
    <text evidence="1">The sequence shown here is derived from an EMBL/GenBank/DDBJ whole genome shotgun (WGS) entry which is preliminary data.</text>
</comment>
<sequence>IFIDKSDKSDKTEIEKQFLESDKINENLPIIKEKFNNIYTSKPFNTLEISERLSKLKLSKSVGIEVPNDI</sequence>
<proteinExistence type="predicted"/>
<accession>A0ACA9MLI5</accession>
<feature type="non-terminal residue" evidence="1">
    <location>
        <position position="1"/>
    </location>
</feature>
<name>A0ACA9MLI5_9GLOM</name>